<name>A0ABT1LE57_9HYPH</name>
<dbReference type="Proteomes" id="UP001205890">
    <property type="component" value="Unassembled WGS sequence"/>
</dbReference>
<sequence>MRRDLPILDRDGHLSIYHWLIFHALLAWPNSSVKRSGFISSMKAQVEEGLQEGIPANDLMMNEIYGSWMPLRRAMPAGCLVGDMLLYLVQFAINPECPRLSMRKARHLVLSASQGATTINGHAVPQDESTLKRTWREKKDVSHLYAGWILVSTDEYLLDKYKNISDKREMMTERFLDLISIAEYISELANSYDVVSDWNPWRCPEPLLNGSKVAFSPPSAPVKKALSRYRAPSSYR</sequence>
<accession>A0ABT1LE57</accession>
<keyword evidence="2" id="KW-1185">Reference proteome</keyword>
<proteinExistence type="predicted"/>
<comment type="caution">
    <text evidence="1">The sequence shown here is derived from an EMBL/GenBank/DDBJ whole genome shotgun (WGS) entry which is preliminary data.</text>
</comment>
<evidence type="ECO:0000313" key="2">
    <source>
        <dbReference type="Proteomes" id="UP001205890"/>
    </source>
</evidence>
<dbReference type="RefSeq" id="WP_254742795.1">
    <property type="nucleotide sequence ID" value="NZ_JANCLU010000011.1"/>
</dbReference>
<evidence type="ECO:0000313" key="1">
    <source>
        <dbReference type="EMBL" id="MCP8939401.1"/>
    </source>
</evidence>
<organism evidence="1 2">
    <name type="scientific">Alsobacter ponti</name>
    <dbReference type="NCBI Taxonomy" id="2962936"/>
    <lineage>
        <taxon>Bacteria</taxon>
        <taxon>Pseudomonadati</taxon>
        <taxon>Pseudomonadota</taxon>
        <taxon>Alphaproteobacteria</taxon>
        <taxon>Hyphomicrobiales</taxon>
        <taxon>Alsobacteraceae</taxon>
        <taxon>Alsobacter</taxon>
    </lineage>
</organism>
<dbReference type="EMBL" id="JANCLU010000011">
    <property type="protein sequence ID" value="MCP8939401.1"/>
    <property type="molecule type" value="Genomic_DNA"/>
</dbReference>
<reference evidence="1 2" key="1">
    <citation type="submission" date="2022-07" db="EMBL/GenBank/DDBJ databases">
        <authorList>
            <person name="Li W.-J."/>
            <person name="Deng Q.-Q."/>
        </authorList>
    </citation>
    <scope>NUCLEOTIDE SEQUENCE [LARGE SCALE GENOMIC DNA]</scope>
    <source>
        <strain evidence="1 2">SYSU M60028</strain>
    </source>
</reference>
<protein>
    <submittedName>
        <fullName evidence="1">Uncharacterized protein</fullName>
    </submittedName>
</protein>
<gene>
    <name evidence="1" type="ORF">NK718_12825</name>
</gene>